<dbReference type="EC" id="4.3.3.7" evidence="4 12"/>
<comment type="similarity">
    <text evidence="3 12 13">Belongs to the DapA family.</text>
</comment>
<dbReference type="GO" id="GO:0008840">
    <property type="term" value="F:4-hydroxy-tetrahydrodipicolinate synthase activity"/>
    <property type="evidence" value="ECO:0007669"/>
    <property type="project" value="UniProtKB-UniRule"/>
</dbReference>
<evidence type="ECO:0000256" key="1">
    <source>
        <dbReference type="ARBA" id="ARBA00003294"/>
    </source>
</evidence>
<keyword evidence="10 12" id="KW-0704">Schiff base</keyword>
<evidence type="ECO:0000256" key="3">
    <source>
        <dbReference type="ARBA" id="ARBA00007592"/>
    </source>
</evidence>
<keyword evidence="9 12" id="KW-0456">Lyase</keyword>
<evidence type="ECO:0000256" key="13">
    <source>
        <dbReference type="PIRNR" id="PIRNR001365"/>
    </source>
</evidence>
<keyword evidence="7 12" id="KW-0220">Diaminopimelate biosynthesis</keyword>
<dbReference type="NCBIfam" id="TIGR00674">
    <property type="entry name" value="dapA"/>
    <property type="match status" value="1"/>
</dbReference>
<proteinExistence type="inferred from homology"/>
<keyword evidence="5 12" id="KW-0963">Cytoplasm</keyword>
<dbReference type="GO" id="GO:0019877">
    <property type="term" value="P:diaminopimelate biosynthetic process"/>
    <property type="evidence" value="ECO:0007669"/>
    <property type="project" value="UniProtKB-UniRule"/>
</dbReference>
<dbReference type="KEGG" id="phy:AJ81_05030"/>
<evidence type="ECO:0000256" key="5">
    <source>
        <dbReference type="ARBA" id="ARBA00022490"/>
    </source>
</evidence>
<dbReference type="PaxDb" id="1123384-AJ81_05030"/>
<comment type="caution">
    <text evidence="12">Was originally thought to be a dihydrodipicolinate synthase (DHDPS), catalyzing the condensation of (S)-aspartate-beta-semialdehyde [(S)-ASA] and pyruvate to dihydrodipicolinate (DHDP). However, it was shown in E.coli that the product of the enzymatic reaction is not dihydrodipicolinate but in fact (4S)-4-hydroxy-2,3,4,5-tetrahydro-(2S)-dipicolinic acid (HTPA), and that the consecutive dehydration reaction leading to DHDP is not spontaneous but catalyzed by DapB.</text>
</comment>
<feature type="binding site" evidence="12 15">
    <location>
        <position position="208"/>
    </location>
    <ligand>
        <name>pyruvate</name>
        <dbReference type="ChEBI" id="CHEBI:15361"/>
    </ligand>
</feature>
<dbReference type="PATRIC" id="fig|1123384.7.peg.993"/>
<dbReference type="Pfam" id="PF00701">
    <property type="entry name" value="DHDPS"/>
    <property type="match status" value="1"/>
</dbReference>
<evidence type="ECO:0000313" key="17">
    <source>
        <dbReference type="Proteomes" id="UP000077469"/>
    </source>
</evidence>
<evidence type="ECO:0000256" key="2">
    <source>
        <dbReference type="ARBA" id="ARBA00005120"/>
    </source>
</evidence>
<dbReference type="InterPro" id="IPR002220">
    <property type="entry name" value="DapA-like"/>
</dbReference>
<name>A0A0X1KQU1_9THEM</name>
<gene>
    <name evidence="12" type="primary">dapA</name>
    <name evidence="16" type="ORF">AJ81_05030</name>
</gene>
<dbReference type="OrthoDB" id="9782828at2"/>
<dbReference type="PRINTS" id="PR00146">
    <property type="entry name" value="DHPICSNTHASE"/>
</dbReference>
<dbReference type="PANTHER" id="PTHR12128:SF66">
    <property type="entry name" value="4-HYDROXY-2-OXOGLUTARATE ALDOLASE, MITOCHONDRIAL"/>
    <property type="match status" value="1"/>
</dbReference>
<dbReference type="AlphaFoldDB" id="A0A0X1KQU1"/>
<dbReference type="Proteomes" id="UP000077469">
    <property type="component" value="Chromosome"/>
</dbReference>
<evidence type="ECO:0000256" key="9">
    <source>
        <dbReference type="ARBA" id="ARBA00023239"/>
    </source>
</evidence>
<evidence type="ECO:0000256" key="7">
    <source>
        <dbReference type="ARBA" id="ARBA00022915"/>
    </source>
</evidence>
<accession>A0A0X1KQU1</accession>
<keyword evidence="6 12" id="KW-0028">Amino-acid biosynthesis</keyword>
<dbReference type="SMART" id="SM01130">
    <property type="entry name" value="DHDPS"/>
    <property type="match status" value="1"/>
</dbReference>
<evidence type="ECO:0000256" key="11">
    <source>
        <dbReference type="ARBA" id="ARBA00047836"/>
    </source>
</evidence>
<feature type="active site" description="Schiff-base intermediate with substrate" evidence="12 14">
    <location>
        <position position="165"/>
    </location>
</feature>
<dbReference type="SUPFAM" id="SSF51569">
    <property type="entry name" value="Aldolase"/>
    <property type="match status" value="1"/>
</dbReference>
<dbReference type="RefSeq" id="WP_031504953.1">
    <property type="nucleotide sequence ID" value="NC_022795.1"/>
</dbReference>
<dbReference type="PIRSF" id="PIRSF001365">
    <property type="entry name" value="DHDPS"/>
    <property type="match status" value="1"/>
</dbReference>
<dbReference type="PANTHER" id="PTHR12128">
    <property type="entry name" value="DIHYDRODIPICOLINATE SYNTHASE"/>
    <property type="match status" value="1"/>
</dbReference>
<dbReference type="HAMAP" id="MF_00418">
    <property type="entry name" value="DapA"/>
    <property type="match status" value="1"/>
</dbReference>
<evidence type="ECO:0000256" key="12">
    <source>
        <dbReference type="HAMAP-Rule" id="MF_00418"/>
    </source>
</evidence>
<comment type="subcellular location">
    <subcellularLocation>
        <location evidence="12">Cytoplasm</location>
    </subcellularLocation>
</comment>
<comment type="pathway">
    <text evidence="2 12">Amino-acid biosynthesis; L-lysine biosynthesis via DAP pathway; (S)-tetrahydrodipicolinate from L-aspartate: step 3/4.</text>
</comment>
<evidence type="ECO:0000313" key="16">
    <source>
        <dbReference type="EMBL" id="AJC73677.1"/>
    </source>
</evidence>
<comment type="subunit">
    <text evidence="12">Homotetramer; dimer of dimers.</text>
</comment>
<evidence type="ECO:0000256" key="14">
    <source>
        <dbReference type="PIRSR" id="PIRSR001365-1"/>
    </source>
</evidence>
<dbReference type="Gene3D" id="3.20.20.70">
    <property type="entry name" value="Aldolase class I"/>
    <property type="match status" value="1"/>
</dbReference>
<organism evidence="16 17">
    <name type="scientific">Pseudothermotoga hypogea DSM 11164 = NBRC 106472</name>
    <dbReference type="NCBI Taxonomy" id="1123384"/>
    <lineage>
        <taxon>Bacteria</taxon>
        <taxon>Thermotogati</taxon>
        <taxon>Thermotogota</taxon>
        <taxon>Thermotogae</taxon>
        <taxon>Thermotogales</taxon>
        <taxon>Thermotogaceae</taxon>
        <taxon>Pseudothermotoga</taxon>
    </lineage>
</organism>
<evidence type="ECO:0000256" key="15">
    <source>
        <dbReference type="PIRSR" id="PIRSR001365-2"/>
    </source>
</evidence>
<dbReference type="UniPathway" id="UPA00034">
    <property type="reaction ID" value="UER00017"/>
</dbReference>
<dbReference type="InterPro" id="IPR005263">
    <property type="entry name" value="DapA"/>
</dbReference>
<dbReference type="GO" id="GO:0005737">
    <property type="term" value="C:cytoplasm"/>
    <property type="evidence" value="ECO:0007669"/>
    <property type="project" value="UniProtKB-SubCell"/>
</dbReference>
<evidence type="ECO:0000256" key="10">
    <source>
        <dbReference type="ARBA" id="ARBA00023270"/>
    </source>
</evidence>
<reference evidence="16 17" key="1">
    <citation type="submission" date="2014-01" db="EMBL/GenBank/DDBJ databases">
        <title>Genome sequencing of Thermotog hypogea.</title>
        <authorList>
            <person name="Zhang X."/>
            <person name="Alvare G."/>
            <person name="Fristensky B."/>
            <person name="Chen L."/>
            <person name="Suen T."/>
            <person name="Chen Q."/>
            <person name="Ma K."/>
        </authorList>
    </citation>
    <scope>NUCLEOTIDE SEQUENCE [LARGE SCALE GENOMIC DNA]</scope>
    <source>
        <strain evidence="16 17">DSM 11164</strain>
    </source>
</reference>
<comment type="catalytic activity">
    <reaction evidence="11 12">
        <text>L-aspartate 4-semialdehyde + pyruvate = (2S,4S)-4-hydroxy-2,3,4,5-tetrahydrodipicolinate + H2O + H(+)</text>
        <dbReference type="Rhea" id="RHEA:34171"/>
        <dbReference type="ChEBI" id="CHEBI:15361"/>
        <dbReference type="ChEBI" id="CHEBI:15377"/>
        <dbReference type="ChEBI" id="CHEBI:15378"/>
        <dbReference type="ChEBI" id="CHEBI:67139"/>
        <dbReference type="ChEBI" id="CHEBI:537519"/>
        <dbReference type="EC" id="4.3.3.7"/>
    </reaction>
</comment>
<evidence type="ECO:0000256" key="4">
    <source>
        <dbReference type="ARBA" id="ARBA00012086"/>
    </source>
</evidence>
<keyword evidence="17" id="KW-1185">Reference proteome</keyword>
<comment type="function">
    <text evidence="1 12">Catalyzes the condensation of (S)-aspartate-beta-semialdehyde [(S)-ASA] and pyruvate to 4-hydroxy-tetrahydrodipicolinate (HTPA).</text>
</comment>
<dbReference type="STRING" id="1123384.AJ81_05030"/>
<dbReference type="InterPro" id="IPR013785">
    <property type="entry name" value="Aldolase_TIM"/>
</dbReference>
<dbReference type="GO" id="GO:0009089">
    <property type="term" value="P:lysine biosynthetic process via diaminopimelate"/>
    <property type="evidence" value="ECO:0007669"/>
    <property type="project" value="UniProtKB-UniRule"/>
</dbReference>
<protein>
    <recommendedName>
        <fullName evidence="4 12">4-hydroxy-tetrahydrodipicolinate synthase</fullName>
        <shortName evidence="12">HTPA synthase</shortName>
        <ecNumber evidence="4 12">4.3.3.7</ecNumber>
    </recommendedName>
</protein>
<feature type="site" description="Part of a proton relay during catalysis" evidence="12">
    <location>
        <position position="47"/>
    </location>
</feature>
<sequence>MSFVPKGVIPAVVTPMNNDESINESAFRKLLNYLIDNGVHGVFIIGSQGEFYALTKEEKIRLMEIAVEEVNGRVPVYAGTGGITTREVIELNDAAEKIGVDAVSIITPYYISPTQEELYEHYVKIAKATKLPVLLYNNPARTGGVKIDPKTVEKLAEIDNIVGIKDSSGDLTTTSDYIRRTKNKNFHVLAGRDTLILATLLYGGSGSIAATANVAPRLVASIYDYFVQGDLENAKRAQEELTPLRLAFELGTFPVVIKEALNMIGIEAGPARGPIKEMSEEKKAELRKVLQSMKLL</sequence>
<evidence type="ECO:0000256" key="6">
    <source>
        <dbReference type="ARBA" id="ARBA00022605"/>
    </source>
</evidence>
<keyword evidence="8 12" id="KW-0457">Lysine biosynthesis</keyword>
<evidence type="ECO:0000256" key="8">
    <source>
        <dbReference type="ARBA" id="ARBA00023154"/>
    </source>
</evidence>
<feature type="active site" description="Proton donor/acceptor" evidence="12 14">
    <location>
        <position position="136"/>
    </location>
</feature>
<dbReference type="EMBL" id="CP007141">
    <property type="protein sequence ID" value="AJC73677.1"/>
    <property type="molecule type" value="Genomic_DNA"/>
</dbReference>
<feature type="site" description="Part of a proton relay during catalysis" evidence="12">
    <location>
        <position position="110"/>
    </location>
</feature>
<comment type="caution">
    <text evidence="12">Lacks conserved residue(s) required for the propagation of feature annotation.</text>
</comment>
<dbReference type="CDD" id="cd00408">
    <property type="entry name" value="DHDPS-like"/>
    <property type="match status" value="1"/>
</dbReference>